<dbReference type="InterPro" id="IPR011009">
    <property type="entry name" value="Kinase-like_dom_sf"/>
</dbReference>
<dbReference type="GO" id="GO:0004672">
    <property type="term" value="F:protein kinase activity"/>
    <property type="evidence" value="ECO:0007669"/>
    <property type="project" value="InterPro"/>
</dbReference>
<dbReference type="AlphaFoldDB" id="K0RL36"/>
<dbReference type="GO" id="GO:0005634">
    <property type="term" value="C:nucleus"/>
    <property type="evidence" value="ECO:0007669"/>
    <property type="project" value="UniProtKB-SubCell"/>
</dbReference>
<dbReference type="InterPro" id="IPR044752">
    <property type="entry name" value="PIN-like_EXO1"/>
</dbReference>
<dbReference type="SUPFAM" id="SSF47807">
    <property type="entry name" value="5' to 3' exonuclease, C-terminal subdomain"/>
    <property type="match status" value="1"/>
</dbReference>
<evidence type="ECO:0000259" key="12">
    <source>
        <dbReference type="PROSITE" id="PS50011"/>
    </source>
</evidence>
<dbReference type="InterPro" id="IPR006086">
    <property type="entry name" value="XPG-I_dom"/>
</dbReference>
<evidence type="ECO:0000256" key="9">
    <source>
        <dbReference type="ARBA" id="ARBA00023204"/>
    </source>
</evidence>
<evidence type="ECO:0000313" key="13">
    <source>
        <dbReference type="EMBL" id="EJK54438.1"/>
    </source>
</evidence>
<dbReference type="Gene3D" id="1.10.150.20">
    <property type="entry name" value="5' to 3' exonuclease, C-terminal subdomain"/>
    <property type="match status" value="1"/>
</dbReference>
<dbReference type="GO" id="GO:0003677">
    <property type="term" value="F:DNA binding"/>
    <property type="evidence" value="ECO:0007669"/>
    <property type="project" value="InterPro"/>
</dbReference>
<protein>
    <recommendedName>
        <fullName evidence="12">Protein kinase domain-containing protein</fullName>
    </recommendedName>
</protein>
<dbReference type="Gene3D" id="1.10.510.10">
    <property type="entry name" value="Transferase(Phosphotransferase) domain 1"/>
    <property type="match status" value="1"/>
</dbReference>
<proteinExistence type="predicted"/>
<dbReference type="InterPro" id="IPR036279">
    <property type="entry name" value="5-3_exonuclease_C_sf"/>
</dbReference>
<evidence type="ECO:0000256" key="5">
    <source>
        <dbReference type="ARBA" id="ARBA00022763"/>
    </source>
</evidence>
<dbReference type="PANTHER" id="PTHR11081">
    <property type="entry name" value="FLAP ENDONUCLEASE FAMILY MEMBER"/>
    <property type="match status" value="1"/>
</dbReference>
<dbReference type="InterPro" id="IPR037315">
    <property type="entry name" value="EXO1_H3TH"/>
</dbReference>
<evidence type="ECO:0000256" key="2">
    <source>
        <dbReference type="ARBA" id="ARBA00004123"/>
    </source>
</evidence>
<comment type="caution">
    <text evidence="13">The sequence shown here is derived from an EMBL/GenBank/DDBJ whole genome shotgun (WGS) entry which is preliminary data.</text>
</comment>
<keyword evidence="3" id="KW-0540">Nuclease</keyword>
<feature type="region of interest" description="Disordered" evidence="11">
    <location>
        <begin position="585"/>
        <end position="672"/>
    </location>
</feature>
<dbReference type="GO" id="GO:0035312">
    <property type="term" value="F:5'-3' DNA exonuclease activity"/>
    <property type="evidence" value="ECO:0007669"/>
    <property type="project" value="InterPro"/>
</dbReference>
<evidence type="ECO:0000256" key="4">
    <source>
        <dbReference type="ARBA" id="ARBA00022723"/>
    </source>
</evidence>
<dbReference type="SMART" id="SM00484">
    <property type="entry name" value="XPGI"/>
    <property type="match status" value="1"/>
</dbReference>
<dbReference type="GO" id="GO:0046872">
    <property type="term" value="F:metal ion binding"/>
    <property type="evidence" value="ECO:0007669"/>
    <property type="project" value="UniProtKB-KW"/>
</dbReference>
<comment type="subcellular location">
    <subcellularLocation>
        <location evidence="2">Nucleus</location>
    </subcellularLocation>
</comment>
<dbReference type="Pfam" id="PF00069">
    <property type="entry name" value="Pkinase"/>
    <property type="match status" value="1"/>
</dbReference>
<dbReference type="Pfam" id="PF00867">
    <property type="entry name" value="XPG_I"/>
    <property type="match status" value="1"/>
</dbReference>
<evidence type="ECO:0000313" key="14">
    <source>
        <dbReference type="Proteomes" id="UP000266841"/>
    </source>
</evidence>
<keyword evidence="5" id="KW-0227">DNA damage</keyword>
<keyword evidence="7" id="KW-0269">Exonuclease</keyword>
<evidence type="ECO:0000256" key="6">
    <source>
        <dbReference type="ARBA" id="ARBA00022801"/>
    </source>
</evidence>
<evidence type="ECO:0000256" key="3">
    <source>
        <dbReference type="ARBA" id="ARBA00022722"/>
    </source>
</evidence>
<dbReference type="PRINTS" id="PR00853">
    <property type="entry name" value="XPGRADSUPER"/>
</dbReference>
<dbReference type="Proteomes" id="UP000266841">
    <property type="component" value="Unassembled WGS sequence"/>
</dbReference>
<dbReference type="InterPro" id="IPR019974">
    <property type="entry name" value="XPG_CS"/>
</dbReference>
<dbReference type="InterPro" id="IPR000719">
    <property type="entry name" value="Prot_kinase_dom"/>
</dbReference>
<dbReference type="Gene3D" id="3.40.50.1010">
    <property type="entry name" value="5'-nuclease"/>
    <property type="match status" value="1"/>
</dbReference>
<feature type="domain" description="Protein kinase" evidence="12">
    <location>
        <begin position="1"/>
        <end position="183"/>
    </location>
</feature>
<evidence type="ECO:0000256" key="10">
    <source>
        <dbReference type="ARBA" id="ARBA00023242"/>
    </source>
</evidence>
<feature type="region of interest" description="Disordered" evidence="11">
    <location>
        <begin position="60"/>
        <end position="80"/>
    </location>
</feature>
<evidence type="ECO:0000256" key="11">
    <source>
        <dbReference type="SAM" id="MobiDB-lite"/>
    </source>
</evidence>
<feature type="compositionally biased region" description="Basic and acidic residues" evidence="11">
    <location>
        <begin position="586"/>
        <end position="607"/>
    </location>
</feature>
<sequence>MRFVGTREIASSSISSRDLFHPLPPQTAELPGTTREQKTKAGQRPRLVVGTRQARRLRHSLREAGRPPGGPGGPAAPLDDTVMSRTVVGTTRYMSPERLRGGTYTRQCDVWGAGLVLLELRRGDSPFEDVASLVELVQTLDECRMGDFVPDGADEGLREILVACLQQSPEADTGPHPARVALVRAASDRRRLRPAHRARNGRSFSLPARSRGLTVAVDACSWLHKGIFACNVKDLARCQRGVGTDGGGGGGTRPTEAKCAEYAARKAELLRRSFGINVLLVIDGDSLPSKKEENLQRRAERDRAYDRAVAAEGARDGRAARRFYAQACSITQGIKHGLIEECRGRGIPFLVAPYEADAQMARLAHTGAVDLVITEDSDMLVYGCPRVLYKADFKTGQGQEIQLMRDLGENVSPSFRNFTHDMFVFMAILSGCDYCKGVPGIGIKLAHKLVRVHRTPSKIFNALRTAGRMPRDFEDCFWKAYRTFRHQRVFCPSKQVVEPLWPIPSSHTSPSGGDLWPYLGEEVDSHIAAKVANGTLHPSSKQPWAEALLADGSIARQPLTKSRESARHAGPNVDNVWNVLVYSENGDGREETSRQPDEENHRGERQRPSKHAFSFFPPRRVNKCSEGTDGVKATSRAEKHSRPPLQEIYVGSSNSRQSGYVPPPSHKDVPIHFGDYSSRLVGRSFKPISRKRKRNEVKVGTKSSNFVAKLMQNAERHRPSLPIVHEEEARKVEVDDNEKVLEMFKHRRDRRANSRCGDEFAAFSSAHNNDAVSLQESRLYLLPAAWQTEARSDFLSGPLLDGDTYSQGAQQCESDPHPWQEQNQEPCFDFLSGRLQGMATDEGSSDRHPRQEPCVDSYDDFADGRRDFDNVLEYDTFANP</sequence>
<dbReference type="SMART" id="SM00279">
    <property type="entry name" value="HhH2"/>
    <property type="match status" value="1"/>
</dbReference>
<evidence type="ECO:0000256" key="8">
    <source>
        <dbReference type="ARBA" id="ARBA00022842"/>
    </source>
</evidence>
<organism evidence="13 14">
    <name type="scientific">Thalassiosira oceanica</name>
    <name type="common">Marine diatom</name>
    <dbReference type="NCBI Taxonomy" id="159749"/>
    <lineage>
        <taxon>Eukaryota</taxon>
        <taxon>Sar</taxon>
        <taxon>Stramenopiles</taxon>
        <taxon>Ochrophyta</taxon>
        <taxon>Bacillariophyta</taxon>
        <taxon>Coscinodiscophyceae</taxon>
        <taxon>Thalassiosirophycidae</taxon>
        <taxon>Thalassiosirales</taxon>
        <taxon>Thalassiosiraceae</taxon>
        <taxon>Thalassiosira</taxon>
    </lineage>
</organism>
<feature type="non-terminal residue" evidence="13">
    <location>
        <position position="880"/>
    </location>
</feature>
<evidence type="ECO:0000256" key="1">
    <source>
        <dbReference type="ARBA" id="ARBA00001946"/>
    </source>
</evidence>
<feature type="compositionally biased region" description="Basic and acidic residues" evidence="11">
    <location>
        <begin position="844"/>
        <end position="853"/>
    </location>
</feature>
<dbReference type="GO" id="GO:0006281">
    <property type="term" value="P:DNA repair"/>
    <property type="evidence" value="ECO:0007669"/>
    <property type="project" value="UniProtKB-KW"/>
</dbReference>
<dbReference type="PROSITE" id="PS50011">
    <property type="entry name" value="PROTEIN_KINASE_DOM"/>
    <property type="match status" value="1"/>
</dbReference>
<dbReference type="InterPro" id="IPR008918">
    <property type="entry name" value="HhH2"/>
</dbReference>
<keyword evidence="4" id="KW-0479">Metal-binding</keyword>
<feature type="region of interest" description="Disordered" evidence="11">
    <location>
        <begin position="1"/>
        <end position="46"/>
    </location>
</feature>
<keyword evidence="10" id="KW-0539">Nucleus</keyword>
<keyword evidence="8" id="KW-0460">Magnesium</keyword>
<evidence type="ECO:0000256" key="7">
    <source>
        <dbReference type="ARBA" id="ARBA00022839"/>
    </source>
</evidence>
<dbReference type="EMBL" id="AGNL01035812">
    <property type="protein sequence ID" value="EJK54438.1"/>
    <property type="molecule type" value="Genomic_DNA"/>
</dbReference>
<dbReference type="InterPro" id="IPR029060">
    <property type="entry name" value="PIN-like_dom_sf"/>
</dbReference>
<comment type="cofactor">
    <cofactor evidence="1">
        <name>Mg(2+)</name>
        <dbReference type="ChEBI" id="CHEBI:18420"/>
    </cofactor>
</comment>
<keyword evidence="6" id="KW-0378">Hydrolase</keyword>
<dbReference type="CDD" id="cd09908">
    <property type="entry name" value="H3TH_EXO1"/>
    <property type="match status" value="1"/>
</dbReference>
<accession>K0RL36</accession>
<dbReference type="InterPro" id="IPR006084">
    <property type="entry name" value="XPG/Rad2"/>
</dbReference>
<dbReference type="OrthoDB" id="26491at2759"/>
<dbReference type="GO" id="GO:0017108">
    <property type="term" value="F:5'-flap endonuclease activity"/>
    <property type="evidence" value="ECO:0007669"/>
    <property type="project" value="TreeGrafter"/>
</dbReference>
<dbReference type="CDD" id="cd09857">
    <property type="entry name" value="PIN_EXO1"/>
    <property type="match status" value="1"/>
</dbReference>
<dbReference type="SUPFAM" id="SSF56112">
    <property type="entry name" value="Protein kinase-like (PK-like)"/>
    <property type="match status" value="1"/>
</dbReference>
<dbReference type="eggNOG" id="KOG2518">
    <property type="taxonomic scope" value="Eukaryota"/>
</dbReference>
<keyword evidence="14" id="KW-1185">Reference proteome</keyword>
<dbReference type="eggNOG" id="KOG0581">
    <property type="taxonomic scope" value="Eukaryota"/>
</dbReference>
<dbReference type="PROSITE" id="PS00842">
    <property type="entry name" value="XPG_2"/>
    <property type="match status" value="1"/>
</dbReference>
<feature type="region of interest" description="Disordered" evidence="11">
    <location>
        <begin position="805"/>
        <end position="824"/>
    </location>
</feature>
<gene>
    <name evidence="13" type="ORF">THAOC_25932</name>
</gene>
<feature type="region of interest" description="Disordered" evidence="11">
    <location>
        <begin position="837"/>
        <end position="859"/>
    </location>
</feature>
<keyword evidence="9" id="KW-0234">DNA repair</keyword>
<reference evidence="13 14" key="1">
    <citation type="journal article" date="2012" name="Genome Biol.">
        <title>Genome and low-iron response of an oceanic diatom adapted to chronic iron limitation.</title>
        <authorList>
            <person name="Lommer M."/>
            <person name="Specht M."/>
            <person name="Roy A.S."/>
            <person name="Kraemer L."/>
            <person name="Andreson R."/>
            <person name="Gutowska M.A."/>
            <person name="Wolf J."/>
            <person name="Bergner S.V."/>
            <person name="Schilhabel M.B."/>
            <person name="Klostermeier U.C."/>
            <person name="Beiko R.G."/>
            <person name="Rosenstiel P."/>
            <person name="Hippler M."/>
            <person name="Laroche J."/>
        </authorList>
    </citation>
    <scope>NUCLEOTIDE SEQUENCE [LARGE SCALE GENOMIC DNA]</scope>
    <source>
        <strain evidence="13 14">CCMP1005</strain>
    </source>
</reference>
<name>K0RL36_THAOC</name>
<dbReference type="GO" id="GO:0005524">
    <property type="term" value="F:ATP binding"/>
    <property type="evidence" value="ECO:0007669"/>
    <property type="project" value="InterPro"/>
</dbReference>
<dbReference type="PANTHER" id="PTHR11081:SF65">
    <property type="entry name" value="DNA DAMAGE-INDUCIBLE PROTEIN DIN7-RELATED"/>
    <property type="match status" value="1"/>
</dbReference>
<dbReference type="FunFam" id="1.10.150.20:FF:000011">
    <property type="entry name" value="exonuclease 1"/>
    <property type="match status" value="1"/>
</dbReference>
<dbReference type="SUPFAM" id="SSF88723">
    <property type="entry name" value="PIN domain-like"/>
    <property type="match status" value="1"/>
</dbReference>